<evidence type="ECO:0000256" key="4">
    <source>
        <dbReference type="ARBA" id="ARBA00022695"/>
    </source>
</evidence>
<feature type="domain" description="Reverse transcriptase" evidence="9">
    <location>
        <begin position="85"/>
        <end position="153"/>
    </location>
</feature>
<dbReference type="Pfam" id="PF00078">
    <property type="entry name" value="RVT_1"/>
    <property type="match status" value="1"/>
</dbReference>
<keyword evidence="5" id="KW-0540">Nuclease</keyword>
<evidence type="ECO:0000256" key="3">
    <source>
        <dbReference type="ARBA" id="ARBA00022679"/>
    </source>
</evidence>
<dbReference type="GO" id="GO:0004523">
    <property type="term" value="F:RNA-DNA hybrid ribonuclease activity"/>
    <property type="evidence" value="ECO:0007669"/>
    <property type="project" value="UniProtKB-EC"/>
</dbReference>
<evidence type="ECO:0000313" key="12">
    <source>
        <dbReference type="Proteomes" id="UP001529510"/>
    </source>
</evidence>
<dbReference type="GO" id="GO:0003964">
    <property type="term" value="F:RNA-directed DNA polymerase activity"/>
    <property type="evidence" value="ECO:0007669"/>
    <property type="project" value="UniProtKB-KW"/>
</dbReference>
<name>A0ABD0RYY8_CIRMR</name>
<evidence type="ECO:0000313" key="11">
    <source>
        <dbReference type="EMBL" id="KAL0203724.1"/>
    </source>
</evidence>
<dbReference type="Gene3D" id="3.10.10.10">
    <property type="entry name" value="HIV Type 1 Reverse Transcriptase, subunit A, domain 1"/>
    <property type="match status" value="1"/>
</dbReference>
<evidence type="ECO:0000256" key="5">
    <source>
        <dbReference type="ARBA" id="ARBA00022722"/>
    </source>
</evidence>
<sequence>KPRPLNYLHTDLLTPSEGPNIPTVTTYEAMSDYIREELAKSFIQPSTSPDPLIVPSISYLVPPPPRGRIFPLSQPESEAMSVYMKKDGGLRPYIDYRGLNEITVRFRYPLPLVPSALEQLRTTKFFTKLDLRSAYNLIQIREGDERKTVFSTWLCPLAWSIVRPFHLTSISFLGYVISHEGVAMDAIKVNVSWGSFYSRKLNSAERNYDVGDRELLAMKAAFEEWRHWLEGAKHPFAVLTDHQNLEYLKTAKRLNPRQARWSLFFSRFDFTVTYWPGSKNAKANALSCQFEENPDPNAPETIIYPSLILSPIQWDIITEIELAYE</sequence>
<comment type="similarity">
    <text evidence="1">Belongs to the beta type-B retroviral polymerase family. HERV class-II K(HML-2) pol subfamily.</text>
</comment>
<keyword evidence="6" id="KW-0255">Endonuclease</keyword>
<keyword evidence="4" id="KW-0548">Nucleotidyltransferase</keyword>
<dbReference type="InterPro" id="IPR043128">
    <property type="entry name" value="Rev_trsase/Diguanyl_cyclase"/>
</dbReference>
<dbReference type="PANTHER" id="PTHR37984">
    <property type="entry name" value="PROTEIN CBG26694"/>
    <property type="match status" value="1"/>
</dbReference>
<accession>A0ABD0RYY8</accession>
<evidence type="ECO:0000256" key="6">
    <source>
        <dbReference type="ARBA" id="ARBA00022759"/>
    </source>
</evidence>
<dbReference type="InterPro" id="IPR000477">
    <property type="entry name" value="RT_dom"/>
</dbReference>
<evidence type="ECO:0000256" key="2">
    <source>
        <dbReference type="ARBA" id="ARBA00012180"/>
    </source>
</evidence>
<evidence type="ECO:0000256" key="1">
    <source>
        <dbReference type="ARBA" id="ARBA00010879"/>
    </source>
</evidence>
<evidence type="ECO:0000256" key="8">
    <source>
        <dbReference type="ARBA" id="ARBA00022918"/>
    </source>
</evidence>
<dbReference type="Proteomes" id="UP001529510">
    <property type="component" value="Unassembled WGS sequence"/>
</dbReference>
<dbReference type="Pfam" id="PF17917">
    <property type="entry name" value="RT_RNaseH"/>
    <property type="match status" value="1"/>
</dbReference>
<feature type="domain" description="Reverse transcriptase RNase H-like" evidence="10">
    <location>
        <begin position="195"/>
        <end position="268"/>
    </location>
</feature>
<evidence type="ECO:0000259" key="10">
    <source>
        <dbReference type="Pfam" id="PF17917"/>
    </source>
</evidence>
<dbReference type="InterPro" id="IPR050951">
    <property type="entry name" value="Retrovirus_Pol_polyprotein"/>
</dbReference>
<dbReference type="Gene3D" id="3.30.70.270">
    <property type="match status" value="1"/>
</dbReference>
<comment type="caution">
    <text evidence="11">The sequence shown here is derived from an EMBL/GenBank/DDBJ whole genome shotgun (WGS) entry which is preliminary data.</text>
</comment>
<dbReference type="InterPro" id="IPR043502">
    <property type="entry name" value="DNA/RNA_pol_sf"/>
</dbReference>
<reference evidence="11 12" key="1">
    <citation type="submission" date="2024-05" db="EMBL/GenBank/DDBJ databases">
        <title>Genome sequencing and assembly of Indian major carp, Cirrhinus mrigala (Hamilton, 1822).</title>
        <authorList>
            <person name="Mohindra V."/>
            <person name="Chowdhury L.M."/>
            <person name="Lal K."/>
            <person name="Jena J.K."/>
        </authorList>
    </citation>
    <scope>NUCLEOTIDE SEQUENCE [LARGE SCALE GENOMIC DNA]</scope>
    <source>
        <strain evidence="11">CM1030</strain>
        <tissue evidence="11">Blood</tissue>
    </source>
</reference>
<dbReference type="InterPro" id="IPR041373">
    <property type="entry name" value="RT_RNaseH"/>
</dbReference>
<feature type="non-terminal residue" evidence="11">
    <location>
        <position position="325"/>
    </location>
</feature>
<dbReference type="CDD" id="cd09274">
    <property type="entry name" value="RNase_HI_RT_Ty3"/>
    <property type="match status" value="1"/>
</dbReference>
<dbReference type="SUPFAM" id="SSF56672">
    <property type="entry name" value="DNA/RNA polymerases"/>
    <property type="match status" value="1"/>
</dbReference>
<keyword evidence="3" id="KW-0808">Transferase</keyword>
<keyword evidence="8" id="KW-0695">RNA-directed DNA polymerase</keyword>
<gene>
    <name evidence="11" type="ORF">M9458_001742</name>
</gene>
<feature type="non-terminal residue" evidence="11">
    <location>
        <position position="1"/>
    </location>
</feature>
<dbReference type="EC" id="3.1.26.4" evidence="2"/>
<organism evidence="11 12">
    <name type="scientific">Cirrhinus mrigala</name>
    <name type="common">Mrigala</name>
    <dbReference type="NCBI Taxonomy" id="683832"/>
    <lineage>
        <taxon>Eukaryota</taxon>
        <taxon>Metazoa</taxon>
        <taxon>Chordata</taxon>
        <taxon>Craniata</taxon>
        <taxon>Vertebrata</taxon>
        <taxon>Euteleostomi</taxon>
        <taxon>Actinopterygii</taxon>
        <taxon>Neopterygii</taxon>
        <taxon>Teleostei</taxon>
        <taxon>Ostariophysi</taxon>
        <taxon>Cypriniformes</taxon>
        <taxon>Cyprinidae</taxon>
        <taxon>Labeoninae</taxon>
        <taxon>Labeonini</taxon>
        <taxon>Cirrhinus</taxon>
    </lineage>
</organism>
<dbReference type="EMBL" id="JAMKFB020000001">
    <property type="protein sequence ID" value="KAL0203724.1"/>
    <property type="molecule type" value="Genomic_DNA"/>
</dbReference>
<evidence type="ECO:0000259" key="9">
    <source>
        <dbReference type="Pfam" id="PF00078"/>
    </source>
</evidence>
<evidence type="ECO:0000256" key="7">
    <source>
        <dbReference type="ARBA" id="ARBA00022801"/>
    </source>
</evidence>
<dbReference type="PANTHER" id="PTHR37984:SF5">
    <property type="entry name" value="PROTEIN NYNRIN-LIKE"/>
    <property type="match status" value="1"/>
</dbReference>
<keyword evidence="12" id="KW-1185">Reference proteome</keyword>
<keyword evidence="7" id="KW-0378">Hydrolase</keyword>
<dbReference type="AlphaFoldDB" id="A0ABD0RYY8"/>
<proteinExistence type="inferred from homology"/>
<protein>
    <recommendedName>
        <fullName evidence="2">ribonuclease H</fullName>
        <ecNumber evidence="2">3.1.26.4</ecNumber>
    </recommendedName>
</protein>